<name>A0AAU8H4W1_9VIRU</name>
<reference evidence="1" key="1">
    <citation type="submission" date="2024-04" db="EMBL/GenBank/DDBJ databases">
        <authorList>
            <person name="He B."/>
            <person name="Yi L."/>
            <person name="Yan G."/>
            <person name="Tu C."/>
        </authorList>
    </citation>
    <scope>NUCLEOTIDE SEQUENCE</scope>
    <source>
        <strain evidence="1">XJ5C/CHN/2016</strain>
    </source>
</reference>
<evidence type="ECO:0000313" key="1">
    <source>
        <dbReference type="EMBL" id="XCH56240.1"/>
    </source>
</evidence>
<protein>
    <submittedName>
        <fullName evidence="1">Cap</fullName>
    </submittedName>
</protein>
<dbReference type="EMBL" id="PP728727">
    <property type="protein sequence ID" value="XCH56240.1"/>
    <property type="molecule type" value="Genomic_DNA"/>
</dbReference>
<organism evidence="1">
    <name type="scientific">CRESS DNA virus</name>
    <dbReference type="NCBI Taxonomy" id="3138951"/>
    <lineage>
        <taxon>Viruses</taxon>
    </lineage>
</organism>
<proteinExistence type="predicted"/>
<accession>A0AAU8H4W1</accession>
<sequence>MAWSTRRFTRYGKRTFGSYRSRNMRTRARGNYKAATQQRDSTNVVINKIVPLSISFPVGESLGGVALNIWDQLATSSFYANYAPMYDQLKLTGVRVKINGSIQGTNVNAYLTPTVTTAWDRNGITNNQYAAVISTYSSAISKPWSLGNAFTQTRSVFAQTMSEKSQYLATTALSKPTTDAESPRNPAPASAIPFKPQLLLQVALPIGSALGGQTMSFNCELDMMVKFRGLRKGTQPTNAPPGTLVPPLTITSITHAGATLSTSSFATALVDTPVTAPSPGGIFTINDVEKIITFRSNIAGAQADYTVPAGYRYARTNSSDPQFYISTSDGQDLPTIRWQGGNVASNFPGTSYNLPNTWIIN</sequence>